<evidence type="ECO:0000256" key="7">
    <source>
        <dbReference type="ARBA" id="ARBA00022927"/>
    </source>
</evidence>
<evidence type="ECO:0000259" key="11">
    <source>
        <dbReference type="Pfam" id="PF12693"/>
    </source>
</evidence>
<accession>A0A7X2ITI7</accession>
<reference evidence="12 13" key="1">
    <citation type="submission" date="2019-11" db="EMBL/GenBank/DDBJ databases">
        <title>Novel species isolated from a subtropical stream in China.</title>
        <authorList>
            <person name="Lu H."/>
        </authorList>
    </citation>
    <scope>NUCLEOTIDE SEQUENCE [LARGE SCALE GENOMIC DNA]</scope>
    <source>
        <strain evidence="12 13">FT92W</strain>
    </source>
</reference>
<dbReference type="Pfam" id="PF12693">
    <property type="entry name" value="GspL_C"/>
    <property type="match status" value="1"/>
</dbReference>
<gene>
    <name evidence="12" type="ORF">GJ700_28885</name>
</gene>
<feature type="domain" description="GspL periplasmic" evidence="11">
    <location>
        <begin position="255"/>
        <end position="347"/>
    </location>
</feature>
<dbReference type="PIRSF" id="PIRSF015761">
    <property type="entry name" value="Protein_L"/>
    <property type="match status" value="1"/>
</dbReference>
<organism evidence="12 13">
    <name type="scientific">Pseudoduganella rivuli</name>
    <dbReference type="NCBI Taxonomy" id="2666085"/>
    <lineage>
        <taxon>Bacteria</taxon>
        <taxon>Pseudomonadati</taxon>
        <taxon>Pseudomonadota</taxon>
        <taxon>Betaproteobacteria</taxon>
        <taxon>Burkholderiales</taxon>
        <taxon>Oxalobacteraceae</taxon>
        <taxon>Telluria group</taxon>
        <taxon>Pseudoduganella</taxon>
    </lineage>
</organism>
<dbReference type="GO" id="GO:0005886">
    <property type="term" value="C:plasma membrane"/>
    <property type="evidence" value="ECO:0007669"/>
    <property type="project" value="UniProtKB-SubCell"/>
</dbReference>
<dbReference type="GO" id="GO:0015627">
    <property type="term" value="C:type II protein secretion system complex"/>
    <property type="evidence" value="ECO:0007669"/>
    <property type="project" value="InterPro"/>
</dbReference>
<keyword evidence="5" id="KW-0997">Cell inner membrane</keyword>
<dbReference type="RefSeq" id="WP_154380565.1">
    <property type="nucleotide sequence ID" value="NZ_WKJJ01000023.1"/>
</dbReference>
<keyword evidence="9" id="KW-0472">Membrane</keyword>
<evidence type="ECO:0000256" key="1">
    <source>
        <dbReference type="ARBA" id="ARBA00004377"/>
    </source>
</evidence>
<evidence type="ECO:0000259" key="10">
    <source>
        <dbReference type="Pfam" id="PF05134"/>
    </source>
</evidence>
<dbReference type="GO" id="GO:0015628">
    <property type="term" value="P:protein secretion by the type II secretion system"/>
    <property type="evidence" value="ECO:0007669"/>
    <property type="project" value="InterPro"/>
</dbReference>
<keyword evidence="13" id="KW-1185">Reference proteome</keyword>
<dbReference type="SUPFAM" id="SSF53067">
    <property type="entry name" value="Actin-like ATPase domain"/>
    <property type="match status" value="1"/>
</dbReference>
<keyword evidence="3" id="KW-0813">Transport</keyword>
<feature type="domain" description="GspL cytoplasmic actin-ATPase-like" evidence="10">
    <location>
        <begin position="44"/>
        <end position="163"/>
    </location>
</feature>
<evidence type="ECO:0000256" key="5">
    <source>
        <dbReference type="ARBA" id="ARBA00022519"/>
    </source>
</evidence>
<evidence type="ECO:0000256" key="3">
    <source>
        <dbReference type="ARBA" id="ARBA00022448"/>
    </source>
</evidence>
<keyword evidence="8" id="KW-1133">Transmembrane helix</keyword>
<evidence type="ECO:0000256" key="8">
    <source>
        <dbReference type="ARBA" id="ARBA00022989"/>
    </source>
</evidence>
<dbReference type="CDD" id="cd24017">
    <property type="entry name" value="ASKHA_T2SSL_N"/>
    <property type="match status" value="1"/>
</dbReference>
<dbReference type="EMBL" id="WKJJ01000023">
    <property type="protein sequence ID" value="MRV75739.1"/>
    <property type="molecule type" value="Genomic_DNA"/>
</dbReference>
<proteinExistence type="inferred from homology"/>
<dbReference type="InterPro" id="IPR024230">
    <property type="entry name" value="GspL_cyto_dom"/>
</dbReference>
<name>A0A7X2ITI7_9BURK</name>
<dbReference type="Pfam" id="PF05134">
    <property type="entry name" value="T2SSL"/>
    <property type="match status" value="1"/>
</dbReference>
<dbReference type="InterPro" id="IPR025691">
    <property type="entry name" value="GspL_pp_dom"/>
</dbReference>
<evidence type="ECO:0000256" key="6">
    <source>
        <dbReference type="ARBA" id="ARBA00022692"/>
    </source>
</evidence>
<evidence type="ECO:0000313" key="13">
    <source>
        <dbReference type="Proteomes" id="UP000446768"/>
    </source>
</evidence>
<keyword evidence="6" id="KW-0812">Transmembrane</keyword>
<evidence type="ECO:0000256" key="2">
    <source>
        <dbReference type="ARBA" id="ARBA00005318"/>
    </source>
</evidence>
<dbReference type="GO" id="GO:0009276">
    <property type="term" value="C:Gram-negative-bacterium-type cell wall"/>
    <property type="evidence" value="ECO:0007669"/>
    <property type="project" value="InterPro"/>
</dbReference>
<evidence type="ECO:0000313" key="12">
    <source>
        <dbReference type="EMBL" id="MRV75739.1"/>
    </source>
</evidence>
<comment type="similarity">
    <text evidence="2">Belongs to the GSP L family.</text>
</comment>
<dbReference type="NCBIfam" id="TIGR01709">
    <property type="entry name" value="typeII_sec_gspL"/>
    <property type="match status" value="1"/>
</dbReference>
<comment type="subcellular location">
    <subcellularLocation>
        <location evidence="1">Cell inner membrane</location>
        <topology evidence="1">Single-pass membrane protein</topology>
    </subcellularLocation>
</comment>
<dbReference type="InterPro" id="IPR043129">
    <property type="entry name" value="ATPase_NBD"/>
</dbReference>
<keyword evidence="7" id="KW-0653">Protein transport</keyword>
<dbReference type="AlphaFoldDB" id="A0A7X2ITI7"/>
<dbReference type="Gene3D" id="3.30.420.380">
    <property type="match status" value="1"/>
</dbReference>
<evidence type="ECO:0000256" key="9">
    <source>
        <dbReference type="ARBA" id="ARBA00023136"/>
    </source>
</evidence>
<dbReference type="Proteomes" id="UP000446768">
    <property type="component" value="Unassembled WGS sequence"/>
</dbReference>
<keyword evidence="4" id="KW-1003">Cell membrane</keyword>
<dbReference type="InterPro" id="IPR007812">
    <property type="entry name" value="T2SS_protein-GspL"/>
</dbReference>
<sequence length="410" mass="42810">MTTLYIRYPARAAADSGAIQQCHFALLGDSGNVMQQGASALGNMAELVASARRVVLLLAAADVTLLRVKTPPLSAARLKAALPALVEDQLLGDPADCILALALPGPDEPEGERTVAVVQRAWLEVLVKALVAQGAHSVSAVPAQLCLPLQPGGASAAIALDDAGLELTLRTGHHAGLGLTVAPEPEAALHTLRALAGEAPLTVYLPAALAPQYQPVAANMVGVSVEHDNWTHWVAAARTAGPDLAAGMATGTQARAWRRWRWPAVLAVLAVAVNVAGLNIEWLRLKRESADIRKGMEQTFRAAYPQEAMLDPVAQMRRNIAQAKASSGEMVADEFTALAAALGEVLAATGKRDVVAGLGYKDRVLTVKLKPNTVDAGAVGQVKTLLAQRNLALSEVDGGAWQIRMAGGKS</sequence>
<protein>
    <submittedName>
        <fullName evidence="12">General secretion pathway protein GspL</fullName>
    </submittedName>
</protein>
<evidence type="ECO:0000256" key="4">
    <source>
        <dbReference type="ARBA" id="ARBA00022475"/>
    </source>
</evidence>
<comment type="caution">
    <text evidence="12">The sequence shown here is derived from an EMBL/GenBank/DDBJ whole genome shotgun (WGS) entry which is preliminary data.</text>
</comment>